<feature type="compositionally biased region" description="Polar residues" evidence="6">
    <location>
        <begin position="336"/>
        <end position="348"/>
    </location>
</feature>
<proteinExistence type="predicted"/>
<dbReference type="InterPro" id="IPR005495">
    <property type="entry name" value="LptG/LptF_permease"/>
</dbReference>
<feature type="transmembrane region" description="Helical" evidence="7">
    <location>
        <begin position="12"/>
        <end position="36"/>
    </location>
</feature>
<dbReference type="Pfam" id="PF03739">
    <property type="entry name" value="LptF_LptG"/>
    <property type="match status" value="2"/>
</dbReference>
<evidence type="ECO:0000256" key="4">
    <source>
        <dbReference type="ARBA" id="ARBA00022989"/>
    </source>
</evidence>
<evidence type="ECO:0000256" key="5">
    <source>
        <dbReference type="ARBA" id="ARBA00023136"/>
    </source>
</evidence>
<evidence type="ECO:0000256" key="7">
    <source>
        <dbReference type="SAM" id="Phobius"/>
    </source>
</evidence>
<evidence type="ECO:0000256" key="2">
    <source>
        <dbReference type="ARBA" id="ARBA00022475"/>
    </source>
</evidence>
<dbReference type="PANTHER" id="PTHR33529">
    <property type="entry name" value="SLR0882 PROTEIN-RELATED"/>
    <property type="match status" value="1"/>
</dbReference>
<keyword evidence="4 7" id="KW-1133">Transmembrane helix</keyword>
<dbReference type="AlphaFoldDB" id="A0A967ACZ6"/>
<keyword evidence="3 7" id="KW-0812">Transmembrane</keyword>
<dbReference type="RefSeq" id="WP_166400092.1">
    <property type="nucleotide sequence ID" value="NZ_JAANAS010000043.1"/>
</dbReference>
<sequence length="553" mass="63737">MKILDRYILFNFLKTFFTVFFILIMIFILQAIWMFISDFAGKDIEISVIARFLFYYIPHQIPLLLPLTILVSSIMTFGQFSENYEFAAMKSAGISLQRAMKSLIFFILILGYATFVFADTIIPWSEYKAINLKRNIAKAKPAMAIVEGVFTDLGEYNIKVDEKSGDNDQYLKNVVIHKSAKKNRGNFTVIKAEDGELYSEDNSNILQLILFNGNYYDEVVPKNYEERQRLPYLKSSFDEYTINIDLSNFNNVDFDDENAKHPYKMLNTSELRLQIDSFSTSINNSKRRYRRLVNQRNGFTRVTNNPDDQQAENPLKNLQKNVQKNRLNTNLELQKTDSLVKQNTSYQRNRGKGNAQKNKNSVKDSRKLKKSHEDSSNLKELKPIKHIDSLVLAFEDRQWLQIFSRAKSNINSISPQIESQKNRFKNKFIIINKAEINLHKKYAIGVACIVLFFVGAPLGAIIRKGGIGLPLVFAIILFLIYHFVGILAQNAAETGQISPFLSAWISTFIMFPLGVFLTYRATTDQGFGSFDFISVPLRKLLIKLKLNKYKTRE</sequence>
<evidence type="ECO:0000256" key="3">
    <source>
        <dbReference type="ARBA" id="ARBA00022692"/>
    </source>
</evidence>
<dbReference type="GO" id="GO:0043190">
    <property type="term" value="C:ATP-binding cassette (ABC) transporter complex"/>
    <property type="evidence" value="ECO:0007669"/>
    <property type="project" value="TreeGrafter"/>
</dbReference>
<dbReference type="GO" id="GO:0015920">
    <property type="term" value="P:lipopolysaccharide transport"/>
    <property type="evidence" value="ECO:0007669"/>
    <property type="project" value="TreeGrafter"/>
</dbReference>
<feature type="transmembrane region" description="Helical" evidence="7">
    <location>
        <begin position="102"/>
        <end position="124"/>
    </location>
</feature>
<feature type="transmembrane region" description="Helical" evidence="7">
    <location>
        <begin position="500"/>
        <end position="519"/>
    </location>
</feature>
<protein>
    <submittedName>
        <fullName evidence="8">YjgP/YjgQ family permease</fullName>
    </submittedName>
</protein>
<evidence type="ECO:0000256" key="6">
    <source>
        <dbReference type="SAM" id="MobiDB-lite"/>
    </source>
</evidence>
<comment type="subcellular location">
    <subcellularLocation>
        <location evidence="1">Cell membrane</location>
        <topology evidence="1">Multi-pass membrane protein</topology>
    </subcellularLocation>
</comment>
<keyword evidence="5 7" id="KW-0472">Membrane</keyword>
<name>A0A967ACZ6_9FLAO</name>
<dbReference type="PANTHER" id="PTHR33529:SF6">
    <property type="entry name" value="YJGP_YJGQ FAMILY PERMEASE"/>
    <property type="match status" value="1"/>
</dbReference>
<keyword evidence="9" id="KW-1185">Reference proteome</keyword>
<gene>
    <name evidence="8" type="ORF">G7034_06150</name>
</gene>
<dbReference type="EMBL" id="JAANAS010000043">
    <property type="protein sequence ID" value="NGZ89831.1"/>
    <property type="molecule type" value="Genomic_DNA"/>
</dbReference>
<evidence type="ECO:0000313" key="9">
    <source>
        <dbReference type="Proteomes" id="UP000643701"/>
    </source>
</evidence>
<keyword evidence="2" id="KW-1003">Cell membrane</keyword>
<organism evidence="8 9">
    <name type="scientific">Psychroflexus maritimus</name>
    <dbReference type="NCBI Taxonomy" id="2714865"/>
    <lineage>
        <taxon>Bacteria</taxon>
        <taxon>Pseudomonadati</taxon>
        <taxon>Bacteroidota</taxon>
        <taxon>Flavobacteriia</taxon>
        <taxon>Flavobacteriales</taxon>
        <taxon>Flavobacteriaceae</taxon>
        <taxon>Psychroflexus</taxon>
    </lineage>
</organism>
<evidence type="ECO:0000256" key="1">
    <source>
        <dbReference type="ARBA" id="ARBA00004651"/>
    </source>
</evidence>
<feature type="transmembrane region" description="Helical" evidence="7">
    <location>
        <begin position="469"/>
        <end position="488"/>
    </location>
</feature>
<evidence type="ECO:0000313" key="8">
    <source>
        <dbReference type="EMBL" id="NGZ89831.1"/>
    </source>
</evidence>
<feature type="transmembrane region" description="Helical" evidence="7">
    <location>
        <begin position="56"/>
        <end position="81"/>
    </location>
</feature>
<feature type="compositionally biased region" description="Basic and acidic residues" evidence="6">
    <location>
        <begin position="361"/>
        <end position="377"/>
    </location>
</feature>
<accession>A0A967ACZ6</accession>
<dbReference type="Proteomes" id="UP000643701">
    <property type="component" value="Unassembled WGS sequence"/>
</dbReference>
<feature type="transmembrane region" description="Helical" evidence="7">
    <location>
        <begin position="442"/>
        <end position="462"/>
    </location>
</feature>
<reference evidence="8" key="1">
    <citation type="submission" date="2020-03" db="EMBL/GenBank/DDBJ databases">
        <title>Psychroflexus Maritimus sp. nov., isolate from marine sediment.</title>
        <authorList>
            <person name="Zhong Y.-L."/>
        </authorList>
    </citation>
    <scope>NUCLEOTIDE SEQUENCE</scope>
    <source>
        <strain evidence="8">C1</strain>
    </source>
</reference>
<feature type="region of interest" description="Disordered" evidence="6">
    <location>
        <begin position="336"/>
        <end position="377"/>
    </location>
</feature>
<comment type="caution">
    <text evidence="8">The sequence shown here is derived from an EMBL/GenBank/DDBJ whole genome shotgun (WGS) entry which is preliminary data.</text>
</comment>